<dbReference type="AlphaFoldDB" id="A0A8J5Y2V1"/>
<proteinExistence type="inferred from homology"/>
<reference evidence="5 6" key="1">
    <citation type="journal article" date="2021" name="bioRxiv">
        <title>The Gossypium anomalum genome as a resource for cotton improvement and evolutionary analysis of hybrid incompatibility.</title>
        <authorList>
            <person name="Grover C.E."/>
            <person name="Yuan D."/>
            <person name="Arick M.A."/>
            <person name="Miller E.R."/>
            <person name="Hu G."/>
            <person name="Peterson D.G."/>
            <person name="Wendel J.F."/>
            <person name="Udall J.A."/>
        </authorList>
    </citation>
    <scope>NUCLEOTIDE SEQUENCE [LARGE SCALE GENOMIC DNA]</scope>
    <source>
        <strain evidence="5">JFW-Udall</strain>
        <tissue evidence="5">Leaf</tissue>
    </source>
</reference>
<sequence length="557" mass="62133">MTPLHFFLLLLLLSSAALISVAAATTATTAYPSIPGTHSTTDCGLSGGDENPVPIRREVYGNGKIFDISHRYTVDMPSWESKDGVGQFLWLPKSMKNGSLANNSEMKLPTHTGTHLDAPGHVIDRYFDAGFDVDTLDLEVLNGPALLIDVPRDKNITAEVMESLKIPKGVRRVLFRTLNTDRRLMFKKEFDTSYVGFMKDGAEWLVKHTDIKLIGIDYLSVAAFDDLIPSHIVFLEGRKCHINSKRLRTSNTRHPPQDIILVEDCLVLKDHQQDAFSSNDVVVIVMAQLSSEYPNINPTMRYMTGDTYKPHQFTTMNNNNKLLLLFCILSSSAVVYGDGNVKIFDITHKITSRLPTFDSQKALGHFIWLVSSIKNGSMANVSEFKLGTHTGTHVDAPSHFFQKYYEEGFDVSTLSLQTLTGPVLVVDVPRNKNITAEVMKSLNIPRGVHRVLFKTLNTDRRLMHRREFASDFTGFKKDGAQWLVDNTDIKLVGIDYLSISAYVDAAPTHHILLKSREIVIVEGLNLNGIKPGKYTVHCLPLRMVGADGCPTRCILTA</sequence>
<evidence type="ECO:0000256" key="1">
    <source>
        <dbReference type="ARBA" id="ARBA00004498"/>
    </source>
</evidence>
<protein>
    <recommendedName>
        <fullName evidence="7">Cyclase family protein</fullName>
    </recommendedName>
</protein>
<dbReference type="EMBL" id="JAHUZN010000013">
    <property type="protein sequence ID" value="KAG8473567.1"/>
    <property type="molecule type" value="Genomic_DNA"/>
</dbReference>
<dbReference type="GO" id="GO:0004061">
    <property type="term" value="F:arylformamidase activity"/>
    <property type="evidence" value="ECO:0007669"/>
    <property type="project" value="InterPro"/>
</dbReference>
<evidence type="ECO:0008006" key="7">
    <source>
        <dbReference type="Google" id="ProtNLM"/>
    </source>
</evidence>
<evidence type="ECO:0000313" key="6">
    <source>
        <dbReference type="Proteomes" id="UP000701853"/>
    </source>
</evidence>
<comment type="subcellular location">
    <subcellularLocation>
        <location evidence="1">Secreted</location>
        <location evidence="1">Extracellular space</location>
        <location evidence="1">Extracellular matrix</location>
    </subcellularLocation>
</comment>
<evidence type="ECO:0000256" key="2">
    <source>
        <dbReference type="ARBA" id="ARBA00007865"/>
    </source>
</evidence>
<comment type="caution">
    <text evidence="5">The sequence shown here is derived from an EMBL/GenBank/DDBJ whole genome shotgun (WGS) entry which is preliminary data.</text>
</comment>
<dbReference type="PANTHER" id="PTHR31118:SF18">
    <property type="entry name" value="KYNURENINE FORMAMIDASE-LIKE ISOFORM X1"/>
    <property type="match status" value="1"/>
</dbReference>
<dbReference type="Proteomes" id="UP000701853">
    <property type="component" value="Chromosome 13"/>
</dbReference>
<dbReference type="OrthoDB" id="7108654at2759"/>
<name>A0A8J5Y2V1_9ROSI</name>
<keyword evidence="3" id="KW-0272">Extracellular matrix</keyword>
<keyword evidence="4" id="KW-0732">Signal</keyword>
<comment type="similarity">
    <text evidence="2">Belongs to the Cyclase 1 superfamily.</text>
</comment>
<dbReference type="InterPro" id="IPR007325">
    <property type="entry name" value="KFase/CYL"/>
</dbReference>
<evidence type="ECO:0000256" key="3">
    <source>
        <dbReference type="ARBA" id="ARBA00022530"/>
    </source>
</evidence>
<dbReference type="FunFam" id="3.50.30.50:FF:000008">
    <property type="entry name" value="Uncharacterized protein"/>
    <property type="match status" value="1"/>
</dbReference>
<accession>A0A8J5Y2V1</accession>
<feature type="signal peptide" evidence="4">
    <location>
        <begin position="1"/>
        <end position="23"/>
    </location>
</feature>
<gene>
    <name evidence="5" type="ORF">CXB51_035813</name>
</gene>
<evidence type="ECO:0000313" key="5">
    <source>
        <dbReference type="EMBL" id="KAG8473567.1"/>
    </source>
</evidence>
<feature type="chain" id="PRO_5035320819" description="Cyclase family protein" evidence="4">
    <location>
        <begin position="24"/>
        <end position="557"/>
    </location>
</feature>
<dbReference type="InterPro" id="IPR037175">
    <property type="entry name" value="KFase_sf"/>
</dbReference>
<evidence type="ECO:0000256" key="4">
    <source>
        <dbReference type="SAM" id="SignalP"/>
    </source>
</evidence>
<organism evidence="5 6">
    <name type="scientific">Gossypium anomalum</name>
    <dbReference type="NCBI Taxonomy" id="47600"/>
    <lineage>
        <taxon>Eukaryota</taxon>
        <taxon>Viridiplantae</taxon>
        <taxon>Streptophyta</taxon>
        <taxon>Embryophyta</taxon>
        <taxon>Tracheophyta</taxon>
        <taxon>Spermatophyta</taxon>
        <taxon>Magnoliopsida</taxon>
        <taxon>eudicotyledons</taxon>
        <taxon>Gunneridae</taxon>
        <taxon>Pentapetalae</taxon>
        <taxon>rosids</taxon>
        <taxon>malvids</taxon>
        <taxon>Malvales</taxon>
        <taxon>Malvaceae</taxon>
        <taxon>Malvoideae</taxon>
        <taxon>Gossypium</taxon>
    </lineage>
</organism>
<keyword evidence="3" id="KW-0964">Secreted</keyword>
<dbReference type="Pfam" id="PF04199">
    <property type="entry name" value="Cyclase"/>
    <property type="match status" value="2"/>
</dbReference>
<dbReference type="GO" id="GO:0019441">
    <property type="term" value="P:L-tryptophan catabolic process to kynurenine"/>
    <property type="evidence" value="ECO:0007669"/>
    <property type="project" value="InterPro"/>
</dbReference>
<keyword evidence="6" id="KW-1185">Reference proteome</keyword>
<dbReference type="SUPFAM" id="SSF102198">
    <property type="entry name" value="Putative cyclase"/>
    <property type="match status" value="2"/>
</dbReference>
<dbReference type="Gene3D" id="3.50.30.50">
    <property type="entry name" value="Putative cyclase"/>
    <property type="match status" value="2"/>
</dbReference>
<dbReference type="PANTHER" id="PTHR31118">
    <property type="entry name" value="CYCLASE-LIKE PROTEIN 2"/>
    <property type="match status" value="1"/>
</dbReference>